<evidence type="ECO:0000313" key="3">
    <source>
        <dbReference type="EMBL" id="KAJ3435386.1"/>
    </source>
</evidence>
<gene>
    <name evidence="3" type="ORF">M0812_19574</name>
</gene>
<evidence type="ECO:0008006" key="5">
    <source>
        <dbReference type="Google" id="ProtNLM"/>
    </source>
</evidence>
<proteinExistence type="predicted"/>
<feature type="transmembrane region" description="Helical" evidence="2">
    <location>
        <begin position="105"/>
        <end position="126"/>
    </location>
</feature>
<evidence type="ECO:0000313" key="4">
    <source>
        <dbReference type="Proteomes" id="UP001146793"/>
    </source>
</evidence>
<keyword evidence="2" id="KW-1133">Transmembrane helix</keyword>
<keyword evidence="2" id="KW-0812">Transmembrane</keyword>
<dbReference type="EMBL" id="JANTQA010000040">
    <property type="protein sequence ID" value="KAJ3435386.1"/>
    <property type="molecule type" value="Genomic_DNA"/>
</dbReference>
<organism evidence="3 4">
    <name type="scientific">Anaeramoeba flamelloides</name>
    <dbReference type="NCBI Taxonomy" id="1746091"/>
    <lineage>
        <taxon>Eukaryota</taxon>
        <taxon>Metamonada</taxon>
        <taxon>Anaeramoebidae</taxon>
        <taxon>Anaeramoeba</taxon>
    </lineage>
</organism>
<evidence type="ECO:0000256" key="2">
    <source>
        <dbReference type="SAM" id="Phobius"/>
    </source>
</evidence>
<protein>
    <recommendedName>
        <fullName evidence="5">Late embryogenesis abundant protein LEA-2 subgroup domain-containing protein</fullName>
    </recommendedName>
</protein>
<dbReference type="Proteomes" id="UP001146793">
    <property type="component" value="Unassembled WGS sequence"/>
</dbReference>
<comment type="caution">
    <text evidence="3">The sequence shown here is derived from an EMBL/GenBank/DDBJ whole genome shotgun (WGS) entry which is preliminary data.</text>
</comment>
<accession>A0AAV7Z382</accession>
<keyword evidence="2" id="KW-0472">Membrane</keyword>
<evidence type="ECO:0000256" key="1">
    <source>
        <dbReference type="SAM" id="MobiDB-lite"/>
    </source>
</evidence>
<reference evidence="3" key="1">
    <citation type="submission" date="2022-08" db="EMBL/GenBank/DDBJ databases">
        <title>Novel sulphate-reducing endosymbionts in the free-living metamonad Anaeramoeba.</title>
        <authorList>
            <person name="Jerlstrom-Hultqvist J."/>
            <person name="Cepicka I."/>
            <person name="Gallot-Lavallee L."/>
            <person name="Salas-Leiva D."/>
            <person name="Curtis B.A."/>
            <person name="Zahonova K."/>
            <person name="Pipaliya S."/>
            <person name="Dacks J."/>
            <person name="Roger A.J."/>
        </authorList>
    </citation>
    <scope>NUCLEOTIDE SEQUENCE</scope>
    <source>
        <strain evidence="3">Busselton2</strain>
    </source>
</reference>
<sequence length="306" mass="34574">MTHHQTNNREEPIEEIENLINSNQPTIDDYYGTPLQGNCEVDEQLSEIVLTTKNPQNTQMYNNSPNANNSNIPKENESKTANGLGESTLAGSNQKVTKKKTIFDGWFALIILIHAVIIIVFVSWLIGVKISDTKSQSVRAKISMDKLKNFEYSPSSCGDSYPEILFQLDSQINLTSTAKTGRAKIKKLSCLLGVYNNTLLINTLQITKLSFQNEERSQETLYFYKPEQIDLESQNGSSLLVHPFALDIFLDPQVFKEKKLANVIIECNIELTTGLLWKKNVSLNEKLILQLDVSKFCENNKCDDCK</sequence>
<name>A0AAV7Z382_9EUKA</name>
<feature type="compositionally biased region" description="Low complexity" evidence="1">
    <location>
        <begin position="62"/>
        <end position="71"/>
    </location>
</feature>
<dbReference type="AlphaFoldDB" id="A0AAV7Z382"/>
<feature type="region of interest" description="Disordered" evidence="1">
    <location>
        <begin position="53"/>
        <end position="89"/>
    </location>
</feature>